<evidence type="ECO:0000256" key="26">
    <source>
        <dbReference type="ARBA" id="ARBA00049462"/>
    </source>
</evidence>
<keyword evidence="4" id="KW-0812">Transmembrane</keyword>
<dbReference type="GO" id="GO:0047022">
    <property type="term" value="F:7-beta-hydroxysteroid dehydrogenase (NADP+) activity"/>
    <property type="evidence" value="ECO:0007669"/>
    <property type="project" value="UniProtKB-EC"/>
</dbReference>
<evidence type="ECO:0000256" key="7">
    <source>
        <dbReference type="ARBA" id="ARBA00023002"/>
    </source>
</evidence>
<dbReference type="EC" id="1.1.1.146" evidence="9"/>
<keyword evidence="28" id="KW-0732">Signal</keyword>
<dbReference type="PROSITE" id="PS00061">
    <property type="entry name" value="ADH_SHORT"/>
    <property type="match status" value="1"/>
</dbReference>
<evidence type="ECO:0000256" key="16">
    <source>
        <dbReference type="ARBA" id="ARBA00047608"/>
    </source>
</evidence>
<name>K9IZK2_DESRO</name>
<dbReference type="InterPro" id="IPR002347">
    <property type="entry name" value="SDR_fam"/>
</dbReference>
<comment type="catalytic activity">
    <reaction evidence="24">
        <text>tauroursodeoxycholate + NADP(+) = 7-oxotaurolithocholate + NADPH + H(+)</text>
        <dbReference type="Rhea" id="RHEA:68980"/>
        <dbReference type="ChEBI" id="CHEBI:15378"/>
        <dbReference type="ChEBI" id="CHEBI:57783"/>
        <dbReference type="ChEBI" id="CHEBI:58349"/>
        <dbReference type="ChEBI" id="CHEBI:132028"/>
        <dbReference type="ChEBI" id="CHEBI:137724"/>
    </reaction>
    <physiologicalReaction direction="right-to-left" evidence="24">
        <dbReference type="Rhea" id="RHEA:68982"/>
    </physiologicalReaction>
</comment>
<evidence type="ECO:0000313" key="29">
    <source>
        <dbReference type="EMBL" id="JAA46264.1"/>
    </source>
</evidence>
<dbReference type="GO" id="GO:0006706">
    <property type="term" value="P:steroid catabolic process"/>
    <property type="evidence" value="ECO:0007669"/>
    <property type="project" value="TreeGrafter"/>
</dbReference>
<comment type="catalytic activity">
    <reaction evidence="16">
        <text>3beta-hydroxy-5-androstene-7,17-dione + NADPH + H(+) = 3beta,7beta-dihydroxyandrost-5-en-17-one + NADP(+)</text>
        <dbReference type="Rhea" id="RHEA:69452"/>
        <dbReference type="ChEBI" id="CHEBI:15378"/>
        <dbReference type="ChEBI" id="CHEBI:57783"/>
        <dbReference type="ChEBI" id="CHEBI:58349"/>
        <dbReference type="ChEBI" id="CHEBI:183368"/>
        <dbReference type="ChEBI" id="CHEBI:183808"/>
    </reaction>
    <physiologicalReaction direction="left-to-right" evidence="16">
        <dbReference type="Rhea" id="RHEA:69453"/>
    </physiologicalReaction>
</comment>
<feature type="signal peptide" evidence="28">
    <location>
        <begin position="1"/>
        <end position="23"/>
    </location>
</feature>
<dbReference type="InterPro" id="IPR036291">
    <property type="entry name" value="NAD(P)-bd_dom_sf"/>
</dbReference>
<comment type="subunit">
    <text evidence="3">Homodimer.</text>
</comment>
<evidence type="ECO:0000256" key="27">
    <source>
        <dbReference type="ARBA" id="ARBA00049520"/>
    </source>
</evidence>
<comment type="catalytic activity">
    <reaction evidence="14">
        <text>chenodeoxycholate + NADP(+) = 7-oxolithocholate + NADPH + H(+)</text>
        <dbReference type="Rhea" id="RHEA:53820"/>
        <dbReference type="ChEBI" id="CHEBI:15378"/>
        <dbReference type="ChEBI" id="CHEBI:36234"/>
        <dbReference type="ChEBI" id="CHEBI:57783"/>
        <dbReference type="ChEBI" id="CHEBI:58349"/>
        <dbReference type="ChEBI" id="CHEBI:78605"/>
    </reaction>
    <physiologicalReaction direction="right-to-left" evidence="14">
        <dbReference type="Rhea" id="RHEA:53822"/>
    </physiologicalReaction>
</comment>
<dbReference type="EMBL" id="GABZ01007261">
    <property type="protein sequence ID" value="JAA46264.1"/>
    <property type="molecule type" value="mRNA"/>
</dbReference>
<comment type="catalytic activity">
    <reaction evidence="21">
        <text>7-oxocholesterol + NADPH + H(+) = 7beta-hydroxycholesterol + NADP(+)</text>
        <dbReference type="Rhea" id="RHEA:68656"/>
        <dbReference type="ChEBI" id="CHEBI:15378"/>
        <dbReference type="ChEBI" id="CHEBI:42989"/>
        <dbReference type="ChEBI" id="CHEBI:57783"/>
        <dbReference type="ChEBI" id="CHEBI:58349"/>
        <dbReference type="ChEBI" id="CHEBI:64294"/>
    </reaction>
    <physiologicalReaction direction="left-to-right" evidence="21">
        <dbReference type="Rhea" id="RHEA:68657"/>
    </physiologicalReaction>
</comment>
<evidence type="ECO:0000256" key="24">
    <source>
        <dbReference type="ARBA" id="ARBA00048702"/>
    </source>
</evidence>
<organism evidence="29">
    <name type="scientific">Desmodus rotundus</name>
    <name type="common">Vampire bat</name>
    <dbReference type="NCBI Taxonomy" id="9430"/>
    <lineage>
        <taxon>Eukaryota</taxon>
        <taxon>Metazoa</taxon>
        <taxon>Chordata</taxon>
        <taxon>Craniata</taxon>
        <taxon>Vertebrata</taxon>
        <taxon>Euteleostomi</taxon>
        <taxon>Mammalia</taxon>
        <taxon>Eutheria</taxon>
        <taxon>Laurasiatheria</taxon>
        <taxon>Chiroptera</taxon>
        <taxon>Yangochiroptera</taxon>
        <taxon>Phyllostomidae</taxon>
        <taxon>Desmodontinae</taxon>
        <taxon>Desmodus</taxon>
    </lineage>
</organism>
<dbReference type="Pfam" id="PF00106">
    <property type="entry name" value="adh_short"/>
    <property type="match status" value="1"/>
</dbReference>
<evidence type="ECO:0000256" key="5">
    <source>
        <dbReference type="ARBA" id="ARBA00022824"/>
    </source>
</evidence>
<dbReference type="CDD" id="cd05332">
    <property type="entry name" value="11beta-HSD1_like_SDR_c"/>
    <property type="match status" value="1"/>
</dbReference>
<comment type="catalytic activity">
    <reaction evidence="17">
        <text>corticosterone + NADP(+) = 11-dehydrocorticosterone + NADPH + H(+)</text>
        <dbReference type="Rhea" id="RHEA:42200"/>
        <dbReference type="ChEBI" id="CHEBI:15378"/>
        <dbReference type="ChEBI" id="CHEBI:16827"/>
        <dbReference type="ChEBI" id="CHEBI:57783"/>
        <dbReference type="ChEBI" id="CHEBI:58349"/>
        <dbReference type="ChEBI" id="CHEBI:78600"/>
    </reaction>
    <physiologicalReaction direction="left-to-right" evidence="17">
        <dbReference type="Rhea" id="RHEA:42201"/>
    </physiologicalReaction>
    <physiologicalReaction direction="right-to-left" evidence="17">
        <dbReference type="Rhea" id="RHEA:42202"/>
    </physiologicalReaction>
</comment>
<evidence type="ECO:0000256" key="20">
    <source>
        <dbReference type="ARBA" id="ARBA00048376"/>
    </source>
</evidence>
<evidence type="ECO:0000256" key="9">
    <source>
        <dbReference type="ARBA" id="ARBA00038971"/>
    </source>
</evidence>
<evidence type="ECO:0000256" key="3">
    <source>
        <dbReference type="ARBA" id="ARBA00011738"/>
    </source>
</evidence>
<sequence length="292" mass="32496">MAFMKNYLLPILGIFLACYYYSANEEFRPELLQGKKVIVTGASKGIGKEIAYHLAKMGAHVMVTARSEEALKKIVSDCLEYGAASAHYVAGTMENMTFAEQFVAKAEKIMGGLDMLILNHITNTPVKLFTGDIHFVRRSMEVNYLSYVVMSMAAFPMLKKSNGSIVVVSSVAGKIANPLLAPYSASKFALDGFFSSIRKEYSVTKVNVSITLCFLGLINTESAKKAVSEILKEEGAPKEDCALEIIKAGALRQEELYYDRSVWPSLLLRNPGRSIMEFLFLRRFNMDKFINN</sequence>
<comment type="subcellular location">
    <subcellularLocation>
        <location evidence="1">Endoplasmic reticulum membrane</location>
        <topology evidence="1">Single-pass type II membrane protein</topology>
    </subcellularLocation>
</comment>
<evidence type="ECO:0000256" key="2">
    <source>
        <dbReference type="ARBA" id="ARBA00006484"/>
    </source>
</evidence>
<feature type="chain" id="PRO_5003932451" description="11-beta-hydroxysteroid dehydrogenase 1" evidence="28">
    <location>
        <begin position="24"/>
        <end position="292"/>
    </location>
</feature>
<evidence type="ECO:0000256" key="17">
    <source>
        <dbReference type="ARBA" id="ARBA00047749"/>
    </source>
</evidence>
<dbReference type="GO" id="GO:0005496">
    <property type="term" value="F:steroid binding"/>
    <property type="evidence" value="ECO:0007669"/>
    <property type="project" value="TreeGrafter"/>
</dbReference>
<evidence type="ECO:0000256" key="18">
    <source>
        <dbReference type="ARBA" id="ARBA00048060"/>
    </source>
</evidence>
<evidence type="ECO:0000256" key="11">
    <source>
        <dbReference type="ARBA" id="ARBA00040963"/>
    </source>
</evidence>
<comment type="catalytic activity">
    <reaction evidence="20">
        <text>an 11beta-hydroxysteroid + NADP(+) = an 11-oxosteroid + NADPH + H(+)</text>
        <dbReference type="Rhea" id="RHEA:11388"/>
        <dbReference type="ChEBI" id="CHEBI:15378"/>
        <dbReference type="ChEBI" id="CHEBI:35346"/>
        <dbReference type="ChEBI" id="CHEBI:47787"/>
        <dbReference type="ChEBI" id="CHEBI:57783"/>
        <dbReference type="ChEBI" id="CHEBI:58349"/>
        <dbReference type="EC" id="1.1.1.146"/>
    </reaction>
    <physiologicalReaction direction="left-to-right" evidence="20">
        <dbReference type="Rhea" id="RHEA:11389"/>
    </physiologicalReaction>
    <physiologicalReaction direction="right-to-left" evidence="20">
        <dbReference type="Rhea" id="RHEA:11390"/>
    </physiologicalReaction>
</comment>
<dbReference type="InterPro" id="IPR020904">
    <property type="entry name" value="Sc_DH/Rdtase_CS"/>
</dbReference>
<dbReference type="RefSeq" id="XP_024408038.1">
    <property type="nucleotide sequence ID" value="XM_024552270.4"/>
</dbReference>
<dbReference type="PANTHER" id="PTHR44279:SF1">
    <property type="entry name" value="11-BETA-HYDROXYSTEROID DEHYDROGENASE 1"/>
    <property type="match status" value="1"/>
</dbReference>
<dbReference type="Gene3D" id="3.40.50.720">
    <property type="entry name" value="NAD(P)-binding Rossmann-like Domain"/>
    <property type="match status" value="1"/>
</dbReference>
<evidence type="ECO:0000256" key="1">
    <source>
        <dbReference type="ARBA" id="ARBA00004648"/>
    </source>
</evidence>
<accession>K9IZK2</accession>
<evidence type="ECO:0000256" key="25">
    <source>
        <dbReference type="ARBA" id="ARBA00049300"/>
    </source>
</evidence>
<keyword evidence="8" id="KW-0472">Membrane</keyword>
<keyword evidence="6" id="KW-1133">Transmembrane helix</keyword>
<comment type="catalytic activity">
    <reaction evidence="26">
        <text>7-oxolithocholate + NADPH + H(+) = ursodeoxycholate + NADP(+)</text>
        <dbReference type="Rhea" id="RHEA:47540"/>
        <dbReference type="ChEBI" id="CHEBI:15378"/>
        <dbReference type="ChEBI" id="CHEBI:57783"/>
        <dbReference type="ChEBI" id="CHEBI:58349"/>
        <dbReference type="ChEBI" id="CHEBI:78604"/>
        <dbReference type="ChEBI" id="CHEBI:78605"/>
    </reaction>
    <physiologicalReaction direction="left-to-right" evidence="26">
        <dbReference type="Rhea" id="RHEA:47541"/>
    </physiologicalReaction>
</comment>
<evidence type="ECO:0000256" key="10">
    <source>
        <dbReference type="ARBA" id="ARBA00039048"/>
    </source>
</evidence>
<dbReference type="PROSITE" id="PS51257">
    <property type="entry name" value="PROKAR_LIPOPROTEIN"/>
    <property type="match status" value="1"/>
</dbReference>
<dbReference type="SUPFAM" id="SSF51735">
    <property type="entry name" value="NAD(P)-binding Rossmann-fold domains"/>
    <property type="match status" value="1"/>
</dbReference>
<evidence type="ECO:0000256" key="23">
    <source>
        <dbReference type="ARBA" id="ARBA00048678"/>
    </source>
</evidence>
<evidence type="ECO:0000256" key="4">
    <source>
        <dbReference type="ARBA" id="ARBA00022692"/>
    </source>
</evidence>
<dbReference type="PRINTS" id="PR00081">
    <property type="entry name" value="GDHRDH"/>
</dbReference>
<proteinExistence type="evidence at transcript level"/>
<dbReference type="AlphaFoldDB" id="K9IZK2"/>
<evidence type="ECO:0000256" key="12">
    <source>
        <dbReference type="ARBA" id="ARBA00041539"/>
    </source>
</evidence>
<comment type="catalytic activity">
    <reaction evidence="27">
        <text>7-oxopregnenolone + NADPH + H(+) = 7beta-hydroxypregnenolone + NADP(+)</text>
        <dbReference type="Rhea" id="RHEA:69436"/>
        <dbReference type="ChEBI" id="CHEBI:15378"/>
        <dbReference type="ChEBI" id="CHEBI:57783"/>
        <dbReference type="ChEBI" id="CHEBI:58349"/>
        <dbReference type="ChEBI" id="CHEBI:183806"/>
        <dbReference type="ChEBI" id="CHEBI:183807"/>
    </reaction>
    <physiologicalReaction direction="left-to-right" evidence="27">
        <dbReference type="Rhea" id="RHEA:69437"/>
    </physiologicalReaction>
</comment>
<dbReference type="InterPro" id="IPR051253">
    <property type="entry name" value="11-beta-HSD"/>
</dbReference>
<dbReference type="GO" id="GO:0005789">
    <property type="term" value="C:endoplasmic reticulum membrane"/>
    <property type="evidence" value="ECO:0007669"/>
    <property type="project" value="UniProtKB-SubCell"/>
</dbReference>
<evidence type="ECO:0000256" key="6">
    <source>
        <dbReference type="ARBA" id="ARBA00022989"/>
    </source>
</evidence>
<keyword evidence="5" id="KW-0256">Endoplasmic reticulum</keyword>
<dbReference type="GeneID" id="112297497"/>
<evidence type="ECO:0000256" key="8">
    <source>
        <dbReference type="ARBA" id="ARBA00023136"/>
    </source>
</evidence>
<evidence type="ECO:0000256" key="28">
    <source>
        <dbReference type="SAM" id="SignalP"/>
    </source>
</evidence>
<dbReference type="KEGG" id="dro:112297497"/>
<evidence type="ECO:0000256" key="22">
    <source>
        <dbReference type="ARBA" id="ARBA00048661"/>
    </source>
</evidence>
<protein>
    <recommendedName>
        <fullName evidence="11">11-beta-hydroxysteroid dehydrogenase 1</fullName>
        <ecNumber evidence="9">1.1.1.146</ecNumber>
        <ecNumber evidence="10">1.1.1.201</ecNumber>
    </recommendedName>
    <alternativeName>
        <fullName evidence="13">7-oxosteroid reductase</fullName>
    </alternativeName>
    <alternativeName>
        <fullName evidence="12">Corticosteroid 11-beta-dehydrogenase isozyme 1</fullName>
    </alternativeName>
</protein>
<evidence type="ECO:0000256" key="13">
    <source>
        <dbReference type="ARBA" id="ARBA00041676"/>
    </source>
</evidence>
<dbReference type="PANTHER" id="PTHR44279">
    <property type="entry name" value="HYDROXYSTEROID (11-BETA) DEHYDROGENASE 1-LIKE B-RELATED"/>
    <property type="match status" value="1"/>
</dbReference>
<comment type="similarity">
    <text evidence="2">Belongs to the short-chain dehydrogenases/reductases (SDR) family.</text>
</comment>
<dbReference type="GO" id="GO:0070524">
    <property type="term" value="F:11-beta-hydroxysteroid dehydrogenase (NADP+) activity"/>
    <property type="evidence" value="ECO:0007669"/>
    <property type="project" value="UniProtKB-EC"/>
</dbReference>
<comment type="catalytic activity">
    <reaction evidence="22">
        <text>glycochenodeoxycholate + NADP(+) = 7-oxoglycolithocholate + NADPH + H(+)</text>
        <dbReference type="Rhea" id="RHEA:65056"/>
        <dbReference type="ChEBI" id="CHEBI:15378"/>
        <dbReference type="ChEBI" id="CHEBI:36252"/>
        <dbReference type="ChEBI" id="CHEBI:57783"/>
        <dbReference type="ChEBI" id="CHEBI:58349"/>
        <dbReference type="ChEBI" id="CHEBI:137818"/>
    </reaction>
    <physiologicalReaction direction="right-to-left" evidence="22">
        <dbReference type="Rhea" id="RHEA:65058"/>
    </physiologicalReaction>
</comment>
<comment type="catalytic activity">
    <reaction evidence="18">
        <text>glycoursodeoxycholate + NADP(+) = 7-oxoglycolithocholate + NADPH + H(+)</text>
        <dbReference type="Rhea" id="RHEA:68976"/>
        <dbReference type="ChEBI" id="CHEBI:15378"/>
        <dbReference type="ChEBI" id="CHEBI:57783"/>
        <dbReference type="ChEBI" id="CHEBI:58349"/>
        <dbReference type="ChEBI" id="CHEBI:132030"/>
        <dbReference type="ChEBI" id="CHEBI:137818"/>
    </reaction>
    <physiologicalReaction direction="right-to-left" evidence="18">
        <dbReference type="Rhea" id="RHEA:68978"/>
    </physiologicalReaction>
</comment>
<evidence type="ECO:0000256" key="19">
    <source>
        <dbReference type="ARBA" id="ARBA00048061"/>
    </source>
</evidence>
<dbReference type="CTD" id="3290"/>
<dbReference type="RefSeq" id="XP_053771187.1">
    <property type="nucleotide sequence ID" value="XM_053915212.1"/>
</dbReference>
<keyword evidence="7" id="KW-0560">Oxidoreductase</keyword>
<dbReference type="OrthoDB" id="1933717at2759"/>
<evidence type="ECO:0000256" key="21">
    <source>
        <dbReference type="ARBA" id="ARBA00048585"/>
    </source>
</evidence>
<dbReference type="EC" id="1.1.1.201" evidence="10"/>
<comment type="catalytic activity">
    <reaction evidence="23">
        <text>3beta,7alpha-dihydroxyandrost-5-en-17-one + NADP(+) = 3beta-hydroxy-5-androstene-7,17-dione + NADPH + H(+)</text>
        <dbReference type="Rhea" id="RHEA:69440"/>
        <dbReference type="ChEBI" id="CHEBI:15378"/>
        <dbReference type="ChEBI" id="CHEBI:57783"/>
        <dbReference type="ChEBI" id="CHEBI:58349"/>
        <dbReference type="ChEBI" id="CHEBI:81471"/>
        <dbReference type="ChEBI" id="CHEBI:183808"/>
    </reaction>
    <physiologicalReaction direction="left-to-right" evidence="23">
        <dbReference type="Rhea" id="RHEA:69441"/>
    </physiologicalReaction>
</comment>
<reference evidence="29" key="1">
    <citation type="submission" date="2012-11" db="EMBL/GenBank/DDBJ databases">
        <title>The Vampirome: Transcriptome and Proteome Analysis of the Submandibular and Accessory Glands of the Vampire Bat and Vector of Human Rabies, Desmodus rotundus.</title>
        <authorList>
            <person name="Francischetti I.M.B."/>
            <person name="Assumpcao T.C.F."/>
            <person name="Ma D."/>
            <person name="Vicente E.C."/>
            <person name="Ribeiro J.M.C."/>
        </authorList>
    </citation>
    <scope>NUCLEOTIDE SEQUENCE</scope>
    <source>
        <tissue evidence="29">Salivary gland</tissue>
    </source>
</reference>
<comment type="catalytic activity">
    <reaction evidence="15">
        <text>3beta-hydroxy-5alpha-androstane-7,17-dione + NADPH + H(+) = 3beta,7beta-dihydroxy-5alpha-androstan-17-one + NADP(+)</text>
        <dbReference type="Rhea" id="RHEA:69456"/>
        <dbReference type="ChEBI" id="CHEBI:15378"/>
        <dbReference type="ChEBI" id="CHEBI:57783"/>
        <dbReference type="ChEBI" id="CHEBI:58349"/>
        <dbReference type="ChEBI" id="CHEBI:79834"/>
        <dbReference type="ChEBI" id="CHEBI:183809"/>
    </reaction>
    <physiologicalReaction direction="left-to-right" evidence="15">
        <dbReference type="Rhea" id="RHEA:69457"/>
    </physiologicalReaction>
</comment>
<dbReference type="FunFam" id="3.40.50.720:FF:000329">
    <property type="entry name" value="Corticosteroid 11-beta-dehydrogenase isozyme 1"/>
    <property type="match status" value="1"/>
</dbReference>
<comment type="catalytic activity">
    <reaction evidence="19">
        <text>taurochenodeoxycholate + NADP(+) = 7-oxotaurolithocholate + NADPH + H(+)</text>
        <dbReference type="Rhea" id="RHEA:65060"/>
        <dbReference type="ChEBI" id="CHEBI:9407"/>
        <dbReference type="ChEBI" id="CHEBI:15378"/>
        <dbReference type="ChEBI" id="CHEBI:57783"/>
        <dbReference type="ChEBI" id="CHEBI:58349"/>
        <dbReference type="ChEBI" id="CHEBI:137724"/>
    </reaction>
    <physiologicalReaction direction="right-to-left" evidence="19">
        <dbReference type="Rhea" id="RHEA:65062"/>
    </physiologicalReaction>
</comment>
<evidence type="ECO:0000256" key="15">
    <source>
        <dbReference type="ARBA" id="ARBA00047373"/>
    </source>
</evidence>
<evidence type="ECO:0000256" key="14">
    <source>
        <dbReference type="ARBA" id="ARBA00047269"/>
    </source>
</evidence>
<comment type="catalytic activity">
    <reaction evidence="25">
        <text>a 7beta-hydroxysteroid + NADP(+) = a 7-oxosteroid + NADPH + H(+)</text>
        <dbReference type="Rhea" id="RHEA:20233"/>
        <dbReference type="ChEBI" id="CHEBI:15378"/>
        <dbReference type="ChEBI" id="CHEBI:35349"/>
        <dbReference type="ChEBI" id="CHEBI:47789"/>
        <dbReference type="ChEBI" id="CHEBI:57783"/>
        <dbReference type="ChEBI" id="CHEBI:58349"/>
        <dbReference type="EC" id="1.1.1.201"/>
    </reaction>
    <physiologicalReaction direction="right-to-left" evidence="25">
        <dbReference type="Rhea" id="RHEA:20235"/>
    </physiologicalReaction>
</comment>